<comment type="caution">
    <text evidence="1">The sequence shown here is derived from an EMBL/GenBank/DDBJ whole genome shotgun (WGS) entry which is preliminary data.</text>
</comment>
<evidence type="ECO:0000313" key="2">
    <source>
        <dbReference type="Proteomes" id="UP001356427"/>
    </source>
</evidence>
<dbReference type="AlphaFoldDB" id="A0AAN8LZZ1"/>
<gene>
    <name evidence="1" type="ORF">J4Q44_G00078040</name>
</gene>
<reference evidence="1 2" key="1">
    <citation type="submission" date="2021-04" db="EMBL/GenBank/DDBJ databases">
        <authorList>
            <person name="De Guttry C."/>
            <person name="Zahm M."/>
            <person name="Klopp C."/>
            <person name="Cabau C."/>
            <person name="Louis A."/>
            <person name="Berthelot C."/>
            <person name="Parey E."/>
            <person name="Roest Crollius H."/>
            <person name="Montfort J."/>
            <person name="Robinson-Rechavi M."/>
            <person name="Bucao C."/>
            <person name="Bouchez O."/>
            <person name="Gislard M."/>
            <person name="Lluch J."/>
            <person name="Milhes M."/>
            <person name="Lampietro C."/>
            <person name="Lopez Roques C."/>
            <person name="Donnadieu C."/>
            <person name="Braasch I."/>
            <person name="Desvignes T."/>
            <person name="Postlethwait J."/>
            <person name="Bobe J."/>
            <person name="Wedekind C."/>
            <person name="Guiguen Y."/>
        </authorList>
    </citation>
    <scope>NUCLEOTIDE SEQUENCE [LARGE SCALE GENOMIC DNA]</scope>
    <source>
        <strain evidence="1">Cs_M1</strain>
        <tissue evidence="1">Blood</tissue>
    </source>
</reference>
<organism evidence="1 2">
    <name type="scientific">Coregonus suidteri</name>
    <dbReference type="NCBI Taxonomy" id="861788"/>
    <lineage>
        <taxon>Eukaryota</taxon>
        <taxon>Metazoa</taxon>
        <taxon>Chordata</taxon>
        <taxon>Craniata</taxon>
        <taxon>Vertebrata</taxon>
        <taxon>Euteleostomi</taxon>
        <taxon>Actinopterygii</taxon>
        <taxon>Neopterygii</taxon>
        <taxon>Teleostei</taxon>
        <taxon>Protacanthopterygii</taxon>
        <taxon>Salmoniformes</taxon>
        <taxon>Salmonidae</taxon>
        <taxon>Coregoninae</taxon>
        <taxon>Coregonus</taxon>
    </lineage>
</organism>
<evidence type="ECO:0000313" key="1">
    <source>
        <dbReference type="EMBL" id="KAK6320828.1"/>
    </source>
</evidence>
<accession>A0AAN8LZZ1</accession>
<keyword evidence="2" id="KW-1185">Reference proteome</keyword>
<dbReference type="EMBL" id="JAGTTL010000006">
    <property type="protein sequence ID" value="KAK6320828.1"/>
    <property type="molecule type" value="Genomic_DNA"/>
</dbReference>
<protein>
    <submittedName>
        <fullName evidence="1">Uncharacterized protein</fullName>
    </submittedName>
</protein>
<proteinExistence type="predicted"/>
<name>A0AAN8LZZ1_9TELE</name>
<sequence>MKVRSISRVPTMVVVNATCVPLGAPLTNSPTPTASANPPPVRWHKGVMGRASVSSRHPTPYLETPVSEPISTWRWLTPVTK</sequence>
<dbReference type="Proteomes" id="UP001356427">
    <property type="component" value="Unassembled WGS sequence"/>
</dbReference>